<dbReference type="Pfam" id="PF02597">
    <property type="entry name" value="ThiS"/>
    <property type="match status" value="1"/>
</dbReference>
<feature type="modified residue" description="N6-(pyridoxal phosphate)lysine" evidence="7">
    <location>
        <position position="116"/>
    </location>
</feature>
<dbReference type="Proteomes" id="UP000230052">
    <property type="component" value="Unassembled WGS sequence"/>
</dbReference>
<dbReference type="AlphaFoldDB" id="A0A2J0KTF5"/>
<reference evidence="9 10" key="1">
    <citation type="submission" date="2017-09" db="EMBL/GenBank/DDBJ databases">
        <title>Depth-based differentiation of microbial function through sediment-hosted aquifers and enrichment of novel symbionts in the deep terrestrial subsurface.</title>
        <authorList>
            <person name="Probst A.J."/>
            <person name="Ladd B."/>
            <person name="Jarett J.K."/>
            <person name="Geller-Mcgrath D.E."/>
            <person name="Sieber C.M."/>
            <person name="Emerson J.B."/>
            <person name="Anantharaman K."/>
            <person name="Thomas B.C."/>
            <person name="Malmstrom R."/>
            <person name="Stieglmeier M."/>
            <person name="Klingl A."/>
            <person name="Woyke T."/>
            <person name="Ryan C.M."/>
            <person name="Banfield J.F."/>
        </authorList>
    </citation>
    <scope>NUCLEOTIDE SEQUENCE [LARGE SCALE GENOMIC DNA]</scope>
    <source>
        <strain evidence="9">CG07_land_8_20_14_0_80_42_15</strain>
    </source>
</reference>
<keyword evidence="4 6" id="KW-0663">Pyridoxal phosphate</keyword>
<evidence type="ECO:0000256" key="4">
    <source>
        <dbReference type="ARBA" id="ARBA00022898"/>
    </source>
</evidence>
<dbReference type="FunFam" id="3.40.50.1100:FF:000118">
    <property type="entry name" value="Related to CYS4-cystathionine beta-synthase"/>
    <property type="match status" value="1"/>
</dbReference>
<dbReference type="EMBL" id="PEWV01000039">
    <property type="protein sequence ID" value="PIU41675.1"/>
    <property type="molecule type" value="Genomic_DNA"/>
</dbReference>
<feature type="domain" description="Tryptophan synthase beta chain-like PALP" evidence="8">
    <location>
        <begin position="80"/>
        <end position="365"/>
    </location>
</feature>
<evidence type="ECO:0000256" key="2">
    <source>
        <dbReference type="ARBA" id="ARBA00007103"/>
    </source>
</evidence>
<dbReference type="Gene3D" id="3.40.50.1100">
    <property type="match status" value="2"/>
</dbReference>
<gene>
    <name evidence="9" type="ORF">COS99_04155</name>
</gene>
<feature type="binding site" evidence="6">
    <location>
        <position position="146"/>
    </location>
    <ligand>
        <name>pyridoxal 5'-phosphate</name>
        <dbReference type="ChEBI" id="CHEBI:597326"/>
    </ligand>
</feature>
<dbReference type="FunFam" id="3.40.50.1100:FF:000003">
    <property type="entry name" value="Cystathionine beta-synthase"/>
    <property type="match status" value="1"/>
</dbReference>
<accession>A0A2J0KTF5</accession>
<comment type="cofactor">
    <cofactor evidence="1 6">
        <name>pyridoxal 5'-phosphate</name>
        <dbReference type="ChEBI" id="CHEBI:597326"/>
    </cofactor>
</comment>
<comment type="catalytic activity">
    <reaction evidence="5">
        <text>O-acetyl-L-serine + hydrogen sulfide = L-cysteine + acetate</text>
        <dbReference type="Rhea" id="RHEA:14829"/>
        <dbReference type="ChEBI" id="CHEBI:29919"/>
        <dbReference type="ChEBI" id="CHEBI:30089"/>
        <dbReference type="ChEBI" id="CHEBI:35235"/>
        <dbReference type="ChEBI" id="CHEBI:58340"/>
        <dbReference type="EC" id="2.5.1.47"/>
    </reaction>
</comment>
<comment type="similarity">
    <text evidence="2">Belongs to the cysteine synthase/cystathionine beta-synthase family.</text>
</comment>
<dbReference type="GO" id="GO:0006535">
    <property type="term" value="P:cysteine biosynthetic process from serine"/>
    <property type="evidence" value="ECO:0007669"/>
    <property type="project" value="InterPro"/>
</dbReference>
<evidence type="ECO:0000259" key="8">
    <source>
        <dbReference type="Pfam" id="PF00291"/>
    </source>
</evidence>
<dbReference type="GO" id="GO:0004124">
    <property type="term" value="F:cysteine synthase activity"/>
    <property type="evidence" value="ECO:0007669"/>
    <property type="project" value="UniProtKB-EC"/>
</dbReference>
<dbReference type="PANTHER" id="PTHR10314">
    <property type="entry name" value="CYSTATHIONINE BETA-SYNTHASE"/>
    <property type="match status" value="1"/>
</dbReference>
<protein>
    <recommendedName>
        <fullName evidence="3">cysteine synthase</fullName>
        <ecNumber evidence="3">2.5.1.47</ecNumber>
    </recommendedName>
</protein>
<evidence type="ECO:0000256" key="5">
    <source>
        <dbReference type="ARBA" id="ARBA00047931"/>
    </source>
</evidence>
<evidence type="ECO:0000313" key="9">
    <source>
        <dbReference type="EMBL" id="PIU41675.1"/>
    </source>
</evidence>
<sequence>MSITIFVNGKKEEIANPLTIQGLLDVKKIRPEVVTVELNGEIIAKDKYGATVLKSEDKLEFVYYMGGGMPFSDRIANNVMELIGQTPMVRLNHIAGEDSAEILAKLEMFNPGGSVKDRICLAMIEDAENKGFLKDGFTIIEPTSGNTGIGLAMIAAIKGYKCILTMPETMSLERIYILKSYGAEVVLTSGTEGMKGSIKKAEELLKKIPNSYMPQQFKNEANPEIHRRTTAQEILRVTDGKVDAFIAGVGTGGTITGVGEVLKKKNPKIKIIAVEPKASAVLSGKEPGPHKIQGIGAGFVPDILNREIIDEIITVEDNEAFSTSRKLAREEGLFVGISAGAAASVALKVARDLGKGKTVVVILPDTGERYFSMQQYFEA</sequence>
<dbReference type="InterPro" id="IPR036052">
    <property type="entry name" value="TrpB-like_PALP_sf"/>
</dbReference>
<dbReference type="NCBIfam" id="TIGR01683">
    <property type="entry name" value="thiS"/>
    <property type="match status" value="1"/>
</dbReference>
<dbReference type="EC" id="2.5.1.47" evidence="3"/>
<proteinExistence type="inferred from homology"/>
<evidence type="ECO:0000256" key="6">
    <source>
        <dbReference type="PIRSR" id="PIRSR605856-50"/>
    </source>
</evidence>
<dbReference type="InterPro" id="IPR005859">
    <property type="entry name" value="CysK"/>
</dbReference>
<dbReference type="Gene3D" id="3.10.20.30">
    <property type="match status" value="1"/>
</dbReference>
<dbReference type="InterPro" id="IPR003749">
    <property type="entry name" value="ThiS/MoaD-like"/>
</dbReference>
<dbReference type="InterPro" id="IPR010035">
    <property type="entry name" value="Thi_S"/>
</dbReference>
<evidence type="ECO:0000256" key="3">
    <source>
        <dbReference type="ARBA" id="ARBA00012681"/>
    </source>
</evidence>
<dbReference type="InterPro" id="IPR050214">
    <property type="entry name" value="Cys_Synth/Cystath_Beta-Synth"/>
</dbReference>
<comment type="caution">
    <text evidence="9">The sequence shown here is derived from an EMBL/GenBank/DDBJ whole genome shotgun (WGS) entry which is preliminary data.</text>
</comment>
<dbReference type="NCBIfam" id="TIGR01136">
    <property type="entry name" value="cysKM"/>
    <property type="match status" value="1"/>
</dbReference>
<dbReference type="InterPro" id="IPR001926">
    <property type="entry name" value="TrpB-like_PALP"/>
</dbReference>
<feature type="binding site" evidence="6">
    <location>
        <begin position="250"/>
        <end position="254"/>
    </location>
    <ligand>
        <name>pyridoxal 5'-phosphate</name>
        <dbReference type="ChEBI" id="CHEBI:597326"/>
    </ligand>
</feature>
<dbReference type="InterPro" id="IPR016155">
    <property type="entry name" value="Mopterin_synth/thiamin_S_b"/>
</dbReference>
<evidence type="ECO:0000256" key="1">
    <source>
        <dbReference type="ARBA" id="ARBA00001933"/>
    </source>
</evidence>
<dbReference type="InterPro" id="IPR012675">
    <property type="entry name" value="Beta-grasp_dom_sf"/>
</dbReference>
<evidence type="ECO:0000313" key="10">
    <source>
        <dbReference type="Proteomes" id="UP000230052"/>
    </source>
</evidence>
<organism evidence="9 10">
    <name type="scientific">Candidatus Aquitaenariimonas noxiae</name>
    <dbReference type="NCBI Taxonomy" id="1974741"/>
    <lineage>
        <taxon>Bacteria</taxon>
        <taxon>Pseudomonadati</taxon>
        <taxon>Candidatus Omnitrophota</taxon>
        <taxon>Candidatus Aquitaenariimonas</taxon>
    </lineage>
</organism>
<name>A0A2J0KTF5_9BACT</name>
<dbReference type="NCBIfam" id="TIGR01139">
    <property type="entry name" value="cysK"/>
    <property type="match status" value="1"/>
</dbReference>
<dbReference type="SUPFAM" id="SSF53686">
    <property type="entry name" value="Tryptophan synthase beta subunit-like PLP-dependent enzymes"/>
    <property type="match status" value="1"/>
</dbReference>
<dbReference type="CDD" id="cd01561">
    <property type="entry name" value="CBS_like"/>
    <property type="match status" value="1"/>
</dbReference>
<dbReference type="Pfam" id="PF00291">
    <property type="entry name" value="PALP"/>
    <property type="match status" value="1"/>
</dbReference>
<dbReference type="CDD" id="cd00565">
    <property type="entry name" value="Ubl_ThiS"/>
    <property type="match status" value="1"/>
</dbReference>
<feature type="binding site" evidence="6">
    <location>
        <position position="338"/>
    </location>
    <ligand>
        <name>pyridoxal 5'-phosphate</name>
        <dbReference type="ChEBI" id="CHEBI:597326"/>
    </ligand>
</feature>
<dbReference type="SUPFAM" id="SSF54285">
    <property type="entry name" value="MoaD/ThiS"/>
    <property type="match status" value="1"/>
</dbReference>
<dbReference type="InterPro" id="IPR005856">
    <property type="entry name" value="Cys_synth"/>
</dbReference>
<evidence type="ECO:0000256" key="7">
    <source>
        <dbReference type="PIRSR" id="PIRSR605856-51"/>
    </source>
</evidence>